<sequence>MGKFWDTLKTNLGFGSPGGSSADPAPQKIEDRILNADRHRFKTDEPES</sequence>
<dbReference type="AlphaFoldDB" id="A0A0F9LYF6"/>
<evidence type="ECO:0000256" key="1">
    <source>
        <dbReference type="SAM" id="MobiDB-lite"/>
    </source>
</evidence>
<proteinExistence type="predicted"/>
<organism evidence="2">
    <name type="scientific">marine sediment metagenome</name>
    <dbReference type="NCBI Taxonomy" id="412755"/>
    <lineage>
        <taxon>unclassified sequences</taxon>
        <taxon>metagenomes</taxon>
        <taxon>ecological metagenomes</taxon>
    </lineage>
</organism>
<feature type="region of interest" description="Disordered" evidence="1">
    <location>
        <begin position="1"/>
        <end position="26"/>
    </location>
</feature>
<comment type="caution">
    <text evidence="2">The sequence shown here is derived from an EMBL/GenBank/DDBJ whole genome shotgun (WGS) entry which is preliminary data.</text>
</comment>
<gene>
    <name evidence="2" type="ORF">LCGC14_1525280</name>
</gene>
<dbReference type="EMBL" id="LAZR01011367">
    <property type="protein sequence ID" value="KKM62082.1"/>
    <property type="molecule type" value="Genomic_DNA"/>
</dbReference>
<reference evidence="2" key="1">
    <citation type="journal article" date="2015" name="Nature">
        <title>Complex archaea that bridge the gap between prokaryotes and eukaryotes.</title>
        <authorList>
            <person name="Spang A."/>
            <person name="Saw J.H."/>
            <person name="Jorgensen S.L."/>
            <person name="Zaremba-Niedzwiedzka K."/>
            <person name="Martijn J."/>
            <person name="Lind A.E."/>
            <person name="van Eijk R."/>
            <person name="Schleper C."/>
            <person name="Guy L."/>
            <person name="Ettema T.J."/>
        </authorList>
    </citation>
    <scope>NUCLEOTIDE SEQUENCE</scope>
</reference>
<accession>A0A0F9LYF6</accession>
<name>A0A0F9LYF6_9ZZZZ</name>
<protein>
    <submittedName>
        <fullName evidence="2">Uncharacterized protein</fullName>
    </submittedName>
</protein>
<evidence type="ECO:0000313" key="2">
    <source>
        <dbReference type="EMBL" id="KKM62082.1"/>
    </source>
</evidence>